<accession>A0A428RXD9</accession>
<sequence>MDSGSTADLLAAQSTGGLIRDLVYRRKRYDTNCRHIAEQRDDLYQEFSIDDLVALAFYITSTELENIQNLNIVAQIVREKYQSEKSDFFSDWQKYCKALSGPLRAKARFIWQRKSFRSRNDSPGSINAITN</sequence>
<reference evidence="1 2" key="1">
    <citation type="submission" date="2017-06" db="EMBL/GenBank/DDBJ databases">
        <title>Comparative genomic analysis of Ambrosia Fusariam Clade fungi.</title>
        <authorList>
            <person name="Stajich J.E."/>
            <person name="Carrillo J."/>
            <person name="Kijimoto T."/>
            <person name="Eskalen A."/>
            <person name="O'Donnell K."/>
            <person name="Kasson M."/>
        </authorList>
    </citation>
    <scope>NUCLEOTIDE SEQUENCE [LARGE SCALE GENOMIC DNA]</scope>
    <source>
        <strain evidence="1 2">NRRL62579</strain>
    </source>
</reference>
<name>A0A428RXD9_9HYPO</name>
<gene>
    <name evidence="1" type="ORF">CEP52_017037</name>
</gene>
<dbReference type="STRING" id="1325735.A0A428RXD9"/>
<organism evidence="1 2">
    <name type="scientific">Fusarium oligoseptatum</name>
    <dbReference type="NCBI Taxonomy" id="2604345"/>
    <lineage>
        <taxon>Eukaryota</taxon>
        <taxon>Fungi</taxon>
        <taxon>Dikarya</taxon>
        <taxon>Ascomycota</taxon>
        <taxon>Pezizomycotina</taxon>
        <taxon>Sordariomycetes</taxon>
        <taxon>Hypocreomycetidae</taxon>
        <taxon>Hypocreales</taxon>
        <taxon>Nectriaceae</taxon>
        <taxon>Fusarium</taxon>
        <taxon>Fusarium solani species complex</taxon>
    </lineage>
</organism>
<evidence type="ECO:0000313" key="2">
    <source>
        <dbReference type="Proteomes" id="UP000287144"/>
    </source>
</evidence>
<evidence type="ECO:0000313" key="1">
    <source>
        <dbReference type="EMBL" id="RSL82136.1"/>
    </source>
</evidence>
<comment type="caution">
    <text evidence="1">The sequence shown here is derived from an EMBL/GenBank/DDBJ whole genome shotgun (WGS) entry which is preliminary data.</text>
</comment>
<dbReference type="Proteomes" id="UP000287144">
    <property type="component" value="Unassembled WGS sequence"/>
</dbReference>
<protein>
    <submittedName>
        <fullName evidence="1">Uncharacterized protein</fullName>
    </submittedName>
</protein>
<dbReference type="AlphaFoldDB" id="A0A428RXD9"/>
<keyword evidence="2" id="KW-1185">Reference proteome</keyword>
<proteinExistence type="predicted"/>
<dbReference type="EMBL" id="NKCK01000429">
    <property type="protein sequence ID" value="RSL82136.1"/>
    <property type="molecule type" value="Genomic_DNA"/>
</dbReference>